<dbReference type="HOGENOM" id="CLU_018544_14_2_1"/>
<dbReference type="InParanoid" id="B0D4U2"/>
<dbReference type="OrthoDB" id="3139566at2759"/>
<evidence type="ECO:0000313" key="2">
    <source>
        <dbReference type="Proteomes" id="UP000001194"/>
    </source>
</evidence>
<keyword evidence="2" id="KW-1185">Reference proteome</keyword>
<dbReference type="GeneID" id="6074571"/>
<name>B0D4U2_LACBS</name>
<reference evidence="1 2" key="1">
    <citation type="journal article" date="2008" name="Nature">
        <title>The genome of Laccaria bicolor provides insights into mycorrhizal symbiosis.</title>
        <authorList>
            <person name="Martin F."/>
            <person name="Aerts A."/>
            <person name="Ahren D."/>
            <person name="Brun A."/>
            <person name="Danchin E.G.J."/>
            <person name="Duchaussoy F."/>
            <person name="Gibon J."/>
            <person name="Kohler A."/>
            <person name="Lindquist E."/>
            <person name="Pereda V."/>
            <person name="Salamov A."/>
            <person name="Shapiro H.J."/>
            <person name="Wuyts J."/>
            <person name="Blaudez D."/>
            <person name="Buee M."/>
            <person name="Brokstein P."/>
            <person name="Canbaeck B."/>
            <person name="Cohen D."/>
            <person name="Courty P.E."/>
            <person name="Coutinho P.M."/>
            <person name="Delaruelle C."/>
            <person name="Detter J.C."/>
            <person name="Deveau A."/>
            <person name="DiFazio S."/>
            <person name="Duplessis S."/>
            <person name="Fraissinet-Tachet L."/>
            <person name="Lucic E."/>
            <person name="Frey-Klett P."/>
            <person name="Fourrey C."/>
            <person name="Feussner I."/>
            <person name="Gay G."/>
            <person name="Grimwood J."/>
            <person name="Hoegger P.J."/>
            <person name="Jain P."/>
            <person name="Kilaru S."/>
            <person name="Labbe J."/>
            <person name="Lin Y.C."/>
            <person name="Legue V."/>
            <person name="Le Tacon F."/>
            <person name="Marmeisse R."/>
            <person name="Melayah D."/>
            <person name="Montanini B."/>
            <person name="Muratet M."/>
            <person name="Nehls U."/>
            <person name="Niculita-Hirzel H."/>
            <person name="Oudot-Le Secq M.P."/>
            <person name="Peter M."/>
            <person name="Quesneville H."/>
            <person name="Rajashekar B."/>
            <person name="Reich M."/>
            <person name="Rouhier N."/>
            <person name="Schmutz J."/>
            <person name="Yin T."/>
            <person name="Chalot M."/>
            <person name="Henrissat B."/>
            <person name="Kuees U."/>
            <person name="Lucas S."/>
            <person name="Van de Peer Y."/>
            <person name="Podila G.K."/>
            <person name="Polle A."/>
            <person name="Pukkila P.J."/>
            <person name="Richardson P.M."/>
            <person name="Rouze P."/>
            <person name="Sanders I.R."/>
            <person name="Stajich J.E."/>
            <person name="Tunlid A."/>
            <person name="Tuskan G."/>
            <person name="Grigoriev I.V."/>
        </authorList>
    </citation>
    <scope>NUCLEOTIDE SEQUENCE [LARGE SCALE GENOMIC DNA]</scope>
    <source>
        <strain evidence="2">S238N-H82 / ATCC MYA-4686</strain>
    </source>
</reference>
<dbReference type="Proteomes" id="UP000001194">
    <property type="component" value="Unassembled WGS sequence"/>
</dbReference>
<dbReference type="EMBL" id="DS547097">
    <property type="protein sequence ID" value="EDR10402.1"/>
    <property type="molecule type" value="Genomic_DNA"/>
</dbReference>
<organism evidence="2">
    <name type="scientific">Laccaria bicolor (strain S238N-H82 / ATCC MYA-4686)</name>
    <name type="common">Bicoloured deceiver</name>
    <name type="synonym">Laccaria laccata var. bicolor</name>
    <dbReference type="NCBI Taxonomy" id="486041"/>
    <lineage>
        <taxon>Eukaryota</taxon>
        <taxon>Fungi</taxon>
        <taxon>Dikarya</taxon>
        <taxon>Basidiomycota</taxon>
        <taxon>Agaricomycotina</taxon>
        <taxon>Agaricomycetes</taxon>
        <taxon>Agaricomycetidae</taxon>
        <taxon>Agaricales</taxon>
        <taxon>Agaricineae</taxon>
        <taxon>Hydnangiaceae</taxon>
        <taxon>Laccaria</taxon>
    </lineage>
</organism>
<sequence length="531" mass="59904">MSLKVCDYGSILARLLVDWSPDDPTSELLEVESAIARLSERSRELREQINAKNPFLSFPAEIISEISMMACSPVYTASEPDDFVTSWQPTTPFNLGKICRNWRHTVWASPRCWNTIFLDLQRNAETYHVQVALLEGWLSRSGDLPLSIHLDEWEDDPEEWARNPPIEVFDLLAKYSHRWLHVSTFLVYPCWQQLEKFSLPLLTSLAVGPPGNIHPAGGSSRQRQISDAPLLRNVYMTVYSGEIFIPGLIWHQLTHLTLESIVWRDCLDILSACARNLVHCALPDLKPQFAFGATLAAFTLPCLSSFSAACPQSTEAYSPVLTILDRITAPLLSRMQLQFDGVSGTEPLMAVRHFLSRSSCSLCELSLNLVQYTRQNEPSLIALLSVTEKLEKLELICKVEGISDLVLDHLNPARPQRLPQHLPAAQILLPNLRDLYYNGRMQFELGTLVDMIKMRYRMAEDNDEGLGLRSEENFNRVARPAVFNINIVDVPPSQRVSLSASAETLRRLTKEHGCISLSFSDEMGNDLSLVD</sequence>
<gene>
    <name evidence="1" type="ORF">LACBIDRAFT_325411</name>
</gene>
<dbReference type="KEGG" id="lbc:LACBIDRAFT_325411"/>
<proteinExistence type="predicted"/>
<protein>
    <submittedName>
        <fullName evidence="1">Predicted protein</fullName>
    </submittedName>
</protein>
<evidence type="ECO:0000313" key="1">
    <source>
        <dbReference type="EMBL" id="EDR10402.1"/>
    </source>
</evidence>
<accession>B0D4U2</accession>
<dbReference type="AlphaFoldDB" id="B0D4U2"/>
<dbReference type="RefSeq" id="XP_001878852.1">
    <property type="nucleotide sequence ID" value="XM_001878817.1"/>
</dbReference>